<dbReference type="InterPro" id="IPR001347">
    <property type="entry name" value="SIS_dom"/>
</dbReference>
<dbReference type="Proteomes" id="UP000290253">
    <property type="component" value="Unassembled WGS sequence"/>
</dbReference>
<protein>
    <submittedName>
        <fullName evidence="3">SIS domain-containing protein</fullName>
    </submittedName>
</protein>
<feature type="domain" description="SIS" evidence="2">
    <location>
        <begin position="57"/>
        <end position="203"/>
    </location>
</feature>
<dbReference type="AlphaFoldDB" id="A0A4Q1SBJ7"/>
<dbReference type="OrthoDB" id="9779207at2"/>
<dbReference type="EMBL" id="SDMK01000003">
    <property type="protein sequence ID" value="RXS94389.1"/>
    <property type="molecule type" value="Genomic_DNA"/>
</dbReference>
<dbReference type="RefSeq" id="WP_129209127.1">
    <property type="nucleotide sequence ID" value="NZ_BMGU01000005.1"/>
</dbReference>
<proteinExistence type="predicted"/>
<dbReference type="GO" id="GO:1901135">
    <property type="term" value="P:carbohydrate derivative metabolic process"/>
    <property type="evidence" value="ECO:0007669"/>
    <property type="project" value="InterPro"/>
</dbReference>
<dbReference type="InterPro" id="IPR046348">
    <property type="entry name" value="SIS_dom_sf"/>
</dbReference>
<dbReference type="GO" id="GO:0097367">
    <property type="term" value="F:carbohydrate derivative binding"/>
    <property type="evidence" value="ECO:0007669"/>
    <property type="project" value="InterPro"/>
</dbReference>
<dbReference type="PANTHER" id="PTHR10937">
    <property type="entry name" value="GLUCOSAMINE--FRUCTOSE-6-PHOSPHATE AMINOTRANSFERASE, ISOMERIZING"/>
    <property type="match status" value="1"/>
</dbReference>
<dbReference type="Gene3D" id="3.40.50.10490">
    <property type="entry name" value="Glucose-6-phosphate isomerase like protein, domain 1"/>
    <property type="match status" value="2"/>
</dbReference>
<gene>
    <name evidence="3" type="ORF">ESZ00_15030</name>
</gene>
<evidence type="ECO:0000313" key="3">
    <source>
        <dbReference type="EMBL" id="RXS94389.1"/>
    </source>
</evidence>
<dbReference type="InterPro" id="IPR035466">
    <property type="entry name" value="GlmS/AgaS_SIS"/>
</dbReference>
<evidence type="ECO:0000313" key="4">
    <source>
        <dbReference type="Proteomes" id="UP000290253"/>
    </source>
</evidence>
<organism evidence="3 4">
    <name type="scientific">Silvibacterium dinghuense</name>
    <dbReference type="NCBI Taxonomy" id="1560006"/>
    <lineage>
        <taxon>Bacteria</taxon>
        <taxon>Pseudomonadati</taxon>
        <taxon>Acidobacteriota</taxon>
        <taxon>Terriglobia</taxon>
        <taxon>Terriglobales</taxon>
        <taxon>Acidobacteriaceae</taxon>
        <taxon>Silvibacterium</taxon>
    </lineage>
</organism>
<comment type="caution">
    <text evidence="3">The sequence shown here is derived from an EMBL/GenBank/DDBJ whole genome shotgun (WGS) entry which is preliminary data.</text>
</comment>
<dbReference type="CDD" id="cd05008">
    <property type="entry name" value="SIS_GlmS_GlmD_1"/>
    <property type="match status" value="1"/>
</dbReference>
<evidence type="ECO:0000256" key="1">
    <source>
        <dbReference type="ARBA" id="ARBA00022737"/>
    </source>
</evidence>
<sequence>MPDPISALLALPEAEREARGLRDTPGEIAQQPETWRETAERLIGLRSELEAFLTEVLRVELGAAAPVVILVGAGTSDYIGRAVSRVLRQRWGCEVQAVPSTELLTNFDDFVLPERRYLFVSFSRSGESSEGVAVLAQALERYGRQVRHLVITCNAQGAMAKFPGVFTVELDARVNDRGLAMTSSFTNMVLAGIFLGFVTDTELYARNVAALADAGARVLPQVATVSETLADQGFSRMCFLGSGCLQAVADESSLKVLELNAGKIPTIAQSALGLRHGPLSFVDEKTLVVAFLSGDELRQQYELDLLEEIREKQLGGGILVMTPQRLERLEALTPHVIDLQLPAGFPDAFRPPVDVLAGQLLGLFFSIRNGIPPDAPSTGAISRVVSHVKIYNSAVRSR</sequence>
<dbReference type="SUPFAM" id="SSF53697">
    <property type="entry name" value="SIS domain"/>
    <property type="match status" value="1"/>
</dbReference>
<keyword evidence="4" id="KW-1185">Reference proteome</keyword>
<evidence type="ECO:0000259" key="2">
    <source>
        <dbReference type="PROSITE" id="PS51464"/>
    </source>
</evidence>
<name>A0A4Q1SBJ7_9BACT</name>
<dbReference type="PROSITE" id="PS51464">
    <property type="entry name" value="SIS"/>
    <property type="match status" value="2"/>
</dbReference>
<reference evidence="3 4" key="1">
    <citation type="journal article" date="2016" name="Int. J. Syst. Evol. Microbiol.">
        <title>Acidipila dinghuensis sp. nov., an acidobacterium isolated from forest soil.</title>
        <authorList>
            <person name="Jiang Y.W."/>
            <person name="Wang J."/>
            <person name="Chen M.H."/>
            <person name="Lv Y.Y."/>
            <person name="Qiu L.H."/>
        </authorList>
    </citation>
    <scope>NUCLEOTIDE SEQUENCE [LARGE SCALE GENOMIC DNA]</scope>
    <source>
        <strain evidence="3 4">DHOF10</strain>
    </source>
</reference>
<feature type="domain" description="SIS" evidence="2">
    <location>
        <begin position="225"/>
        <end position="376"/>
    </location>
</feature>
<keyword evidence="1" id="KW-0677">Repeat</keyword>
<accession>A0A4Q1SBJ7</accession>